<dbReference type="SUPFAM" id="SSF48508">
    <property type="entry name" value="Nuclear receptor ligand-binding domain"/>
    <property type="match status" value="1"/>
</dbReference>
<name>A0A915LXP8_MELJA</name>
<dbReference type="Proteomes" id="UP000887561">
    <property type="component" value="Unplaced"/>
</dbReference>
<evidence type="ECO:0000313" key="5">
    <source>
        <dbReference type="Proteomes" id="UP000887561"/>
    </source>
</evidence>
<keyword evidence="2" id="KW-0804">Transcription</keyword>
<dbReference type="Pfam" id="PF00104">
    <property type="entry name" value="Hormone_recep"/>
    <property type="match status" value="1"/>
</dbReference>
<protein>
    <submittedName>
        <fullName evidence="6">NR LBD domain-containing protein</fullName>
    </submittedName>
</protein>
<dbReference type="PANTHER" id="PTHR47519">
    <property type="entry name" value="NUCLEAR HORMONE RECEPTOR FAMILY MEMBER NHR-31-RELATED"/>
    <property type="match status" value="1"/>
</dbReference>
<feature type="domain" description="NR LBD" evidence="4">
    <location>
        <begin position="1"/>
        <end position="109"/>
    </location>
</feature>
<keyword evidence="3" id="KW-0675">Receptor</keyword>
<evidence type="ECO:0000313" key="6">
    <source>
        <dbReference type="WBParaSite" id="scaffold22077_cov153.g19845"/>
    </source>
</evidence>
<keyword evidence="1" id="KW-0805">Transcription regulation</keyword>
<dbReference type="AlphaFoldDB" id="A0A915LXP8"/>
<dbReference type="InterPro" id="IPR052496">
    <property type="entry name" value="Orphan_Nuclear_Rcpt"/>
</dbReference>
<dbReference type="Gene3D" id="1.10.565.10">
    <property type="entry name" value="Retinoid X Receptor"/>
    <property type="match status" value="1"/>
</dbReference>
<evidence type="ECO:0000256" key="3">
    <source>
        <dbReference type="ARBA" id="ARBA00023170"/>
    </source>
</evidence>
<accession>A0A915LXP8</accession>
<dbReference type="InterPro" id="IPR000536">
    <property type="entry name" value="Nucl_hrmn_rcpt_lig-bd"/>
</dbReference>
<keyword evidence="5" id="KW-1185">Reference proteome</keyword>
<dbReference type="InterPro" id="IPR035500">
    <property type="entry name" value="NHR-like_dom_sf"/>
</dbReference>
<reference evidence="6" key="1">
    <citation type="submission" date="2022-11" db="UniProtKB">
        <authorList>
            <consortium name="WormBaseParasite"/>
        </authorList>
    </citation>
    <scope>IDENTIFICATION</scope>
</reference>
<evidence type="ECO:0000256" key="1">
    <source>
        <dbReference type="ARBA" id="ARBA00023015"/>
    </source>
</evidence>
<evidence type="ECO:0000259" key="4">
    <source>
        <dbReference type="PROSITE" id="PS51843"/>
    </source>
</evidence>
<dbReference type="PROSITE" id="PS51843">
    <property type="entry name" value="NR_LBD"/>
    <property type="match status" value="1"/>
</dbReference>
<sequence>MRRLHLEDREFVALKAVAFFDPMAKDIEEPAKLEIEKIRQQIMLAFEYQVTNKVNNQQLISLNNRLANLLLLLPPLMAIGRDLVEEAQLAKLFGLANVDELMAELLLPEDAETRSYSRLRTSVTSSIVQSNVTSPNPPATSPQILQIPGIVTAATANNSSSILSIPTYSSTSSFMLQIGCCSTLPLQQQQNSFGNLQNK</sequence>
<evidence type="ECO:0000256" key="2">
    <source>
        <dbReference type="ARBA" id="ARBA00023163"/>
    </source>
</evidence>
<dbReference type="WBParaSite" id="scaffold22077_cov153.g19845">
    <property type="protein sequence ID" value="scaffold22077_cov153.g19845"/>
    <property type="gene ID" value="scaffold22077_cov153.g19845"/>
</dbReference>
<proteinExistence type="predicted"/>
<organism evidence="5 6">
    <name type="scientific">Meloidogyne javanica</name>
    <name type="common">Root-knot nematode worm</name>
    <dbReference type="NCBI Taxonomy" id="6303"/>
    <lineage>
        <taxon>Eukaryota</taxon>
        <taxon>Metazoa</taxon>
        <taxon>Ecdysozoa</taxon>
        <taxon>Nematoda</taxon>
        <taxon>Chromadorea</taxon>
        <taxon>Rhabditida</taxon>
        <taxon>Tylenchina</taxon>
        <taxon>Tylenchomorpha</taxon>
        <taxon>Tylenchoidea</taxon>
        <taxon>Meloidogynidae</taxon>
        <taxon>Meloidogyninae</taxon>
        <taxon>Meloidogyne</taxon>
        <taxon>Meloidogyne incognita group</taxon>
    </lineage>
</organism>